<protein>
    <submittedName>
        <fullName evidence="2">Uncharacterized protein</fullName>
    </submittedName>
</protein>
<evidence type="ECO:0000256" key="1">
    <source>
        <dbReference type="SAM" id="Phobius"/>
    </source>
</evidence>
<evidence type="ECO:0000313" key="2">
    <source>
        <dbReference type="EMBL" id="DAZ95792.1"/>
    </source>
</evidence>
<name>A0AAV2YMD9_9STRA</name>
<dbReference type="PANTHER" id="PTHR15907">
    <property type="entry name" value="DUF614 FAMILY PROTEIN-RELATED"/>
    <property type="match status" value="1"/>
</dbReference>
<evidence type="ECO:0000313" key="3">
    <source>
        <dbReference type="Proteomes" id="UP001146120"/>
    </source>
</evidence>
<feature type="transmembrane region" description="Helical" evidence="1">
    <location>
        <begin position="25"/>
        <end position="44"/>
    </location>
</feature>
<dbReference type="Pfam" id="PF04749">
    <property type="entry name" value="PLAC8"/>
    <property type="match status" value="1"/>
</dbReference>
<organism evidence="2 3">
    <name type="scientific">Lagenidium giganteum</name>
    <dbReference type="NCBI Taxonomy" id="4803"/>
    <lineage>
        <taxon>Eukaryota</taxon>
        <taxon>Sar</taxon>
        <taxon>Stramenopiles</taxon>
        <taxon>Oomycota</taxon>
        <taxon>Peronosporomycetes</taxon>
        <taxon>Pythiales</taxon>
        <taxon>Pythiaceae</taxon>
    </lineage>
</organism>
<dbReference type="Proteomes" id="UP001146120">
    <property type="component" value="Unassembled WGS sequence"/>
</dbReference>
<reference evidence="2" key="1">
    <citation type="submission" date="2022-11" db="EMBL/GenBank/DDBJ databases">
        <authorList>
            <person name="Morgan W.R."/>
            <person name="Tartar A."/>
        </authorList>
    </citation>
    <scope>NUCLEOTIDE SEQUENCE</scope>
    <source>
        <strain evidence="2">ARSEF 373</strain>
    </source>
</reference>
<keyword evidence="1" id="KW-1133">Transmembrane helix</keyword>
<reference evidence="2" key="2">
    <citation type="journal article" date="2023" name="Microbiol Resour">
        <title>Decontamination and Annotation of the Draft Genome Sequence of the Oomycete Lagenidium giganteum ARSEF 373.</title>
        <authorList>
            <person name="Morgan W.R."/>
            <person name="Tartar A."/>
        </authorList>
    </citation>
    <scope>NUCLEOTIDE SEQUENCE</scope>
    <source>
        <strain evidence="2">ARSEF 373</strain>
    </source>
</reference>
<gene>
    <name evidence="2" type="ORF">N0F65_009188</name>
</gene>
<sequence>MATALPCVAQAQVAARINSTSYRWALASSVVLWVLLLTMIALFVEAMSMRLRAKVRQLFQIPGNLCMDFCLSCWCSPCTIAQIASHVQSYEPGRCDFGAPDSLPAYC</sequence>
<proteinExistence type="predicted"/>
<dbReference type="EMBL" id="DAKRPA010000189">
    <property type="protein sequence ID" value="DAZ95792.1"/>
    <property type="molecule type" value="Genomic_DNA"/>
</dbReference>
<dbReference type="NCBIfam" id="TIGR01571">
    <property type="entry name" value="A_thal_Cys_rich"/>
    <property type="match status" value="1"/>
</dbReference>
<dbReference type="InterPro" id="IPR006461">
    <property type="entry name" value="PLAC_motif_containing"/>
</dbReference>
<accession>A0AAV2YMD9</accession>
<keyword evidence="1" id="KW-0472">Membrane</keyword>
<dbReference type="AlphaFoldDB" id="A0AAV2YMD9"/>
<keyword evidence="1" id="KW-0812">Transmembrane</keyword>
<comment type="caution">
    <text evidence="2">The sequence shown here is derived from an EMBL/GenBank/DDBJ whole genome shotgun (WGS) entry which is preliminary data.</text>
</comment>
<keyword evidence="3" id="KW-1185">Reference proteome</keyword>